<reference evidence="1 2" key="1">
    <citation type="submission" date="2019-12" db="EMBL/GenBank/DDBJ databases">
        <title>Nocardia sp. nov. ET3-3 isolated from soil.</title>
        <authorList>
            <person name="Kanchanasin P."/>
            <person name="Tanasupawat S."/>
            <person name="Yuki M."/>
            <person name="Kudo T."/>
        </authorList>
    </citation>
    <scope>NUCLEOTIDE SEQUENCE [LARGE SCALE GENOMIC DNA]</scope>
    <source>
        <strain evidence="1 2">ET3-3</strain>
    </source>
</reference>
<evidence type="ECO:0000313" key="1">
    <source>
        <dbReference type="EMBL" id="MVU77334.1"/>
    </source>
</evidence>
<accession>A0A7K1USM2</accession>
<evidence type="ECO:0000313" key="2">
    <source>
        <dbReference type="Proteomes" id="UP000466794"/>
    </source>
</evidence>
<dbReference type="EMBL" id="WRPP01000001">
    <property type="protein sequence ID" value="MVU77334.1"/>
    <property type="molecule type" value="Genomic_DNA"/>
</dbReference>
<dbReference type="RefSeq" id="WP_157386693.1">
    <property type="nucleotide sequence ID" value="NZ_WRPP01000001.1"/>
</dbReference>
<sequence length="138" mass="15548">MIYPDRESAARVAELAGIVHESWMQDWPIEVSDQARLDEFIGLLLANKAEWELSFWLVDLVLESAEDDLAITPVQHDQWERTEPLVGALVAVWDATHAPGIALRLEYWACLGASAPEEMFLVSPLVREARRRIGHSAT</sequence>
<name>A0A7K1USM2_9NOCA</name>
<dbReference type="Proteomes" id="UP000466794">
    <property type="component" value="Unassembled WGS sequence"/>
</dbReference>
<organism evidence="1 2">
    <name type="scientific">Nocardia terrae</name>
    <dbReference type="NCBI Taxonomy" id="2675851"/>
    <lineage>
        <taxon>Bacteria</taxon>
        <taxon>Bacillati</taxon>
        <taxon>Actinomycetota</taxon>
        <taxon>Actinomycetes</taxon>
        <taxon>Mycobacteriales</taxon>
        <taxon>Nocardiaceae</taxon>
        <taxon>Nocardia</taxon>
    </lineage>
</organism>
<keyword evidence="2" id="KW-1185">Reference proteome</keyword>
<gene>
    <name evidence="1" type="ORF">GPX89_08750</name>
</gene>
<dbReference type="AlphaFoldDB" id="A0A7K1USM2"/>
<proteinExistence type="predicted"/>
<comment type="caution">
    <text evidence="1">The sequence shown here is derived from an EMBL/GenBank/DDBJ whole genome shotgun (WGS) entry which is preliminary data.</text>
</comment>
<protein>
    <submittedName>
        <fullName evidence="1">Uncharacterized protein</fullName>
    </submittedName>
</protein>